<comment type="similarity">
    <text evidence="1">Belongs to the EPG5 family.</text>
</comment>
<keyword evidence="7" id="KW-1185">Reference proteome</keyword>
<reference evidence="6" key="2">
    <citation type="journal article" date="2023" name="Science">
        <title>Genomic signatures of disease resistance in endangered staghorn corals.</title>
        <authorList>
            <person name="Vollmer S.V."/>
            <person name="Selwyn J.D."/>
            <person name="Despard B.A."/>
            <person name="Roesel C.L."/>
        </authorList>
    </citation>
    <scope>NUCLEOTIDE SEQUENCE</scope>
    <source>
        <strain evidence="6">K2</strain>
    </source>
</reference>
<accession>A0AAD9R4Q7</accession>
<evidence type="ECO:0000259" key="5">
    <source>
        <dbReference type="Pfam" id="PF26573"/>
    </source>
</evidence>
<dbReference type="Pfam" id="PF26103">
    <property type="entry name" value="TPR_Epg5"/>
    <property type="match status" value="1"/>
</dbReference>
<evidence type="ECO:0000256" key="2">
    <source>
        <dbReference type="ARBA" id="ARBA00023006"/>
    </source>
</evidence>
<feature type="region of interest" description="Disordered" evidence="3">
    <location>
        <begin position="161"/>
        <end position="186"/>
    </location>
</feature>
<evidence type="ECO:0000256" key="3">
    <source>
        <dbReference type="SAM" id="MobiDB-lite"/>
    </source>
</evidence>
<evidence type="ECO:0000259" key="4">
    <source>
        <dbReference type="Pfam" id="PF26103"/>
    </source>
</evidence>
<dbReference type="PANTHER" id="PTHR31139:SF4">
    <property type="entry name" value="ECTOPIC P GRANULES PROTEIN 5 HOMOLOG"/>
    <property type="match status" value="1"/>
</dbReference>
<feature type="compositionally biased region" description="Basic residues" evidence="3">
    <location>
        <begin position="1"/>
        <end position="14"/>
    </location>
</feature>
<evidence type="ECO:0000256" key="1">
    <source>
        <dbReference type="ARBA" id="ARBA00010948"/>
    </source>
</evidence>
<keyword evidence="2" id="KW-0072">Autophagy</keyword>
<feature type="compositionally biased region" description="Basic and acidic residues" evidence="3">
    <location>
        <begin position="15"/>
        <end position="27"/>
    </location>
</feature>
<feature type="domain" description="Epg5-like TPR" evidence="5">
    <location>
        <begin position="1340"/>
        <end position="1531"/>
    </location>
</feature>
<dbReference type="InterPro" id="IPR058750">
    <property type="entry name" value="TPR_Epg5"/>
</dbReference>
<dbReference type="InterPro" id="IPR059030">
    <property type="entry name" value="TPR_Epg5_mid"/>
</dbReference>
<feature type="compositionally biased region" description="Basic and acidic residues" evidence="3">
    <location>
        <begin position="162"/>
        <end position="173"/>
    </location>
</feature>
<dbReference type="EMBL" id="JARQWQ010000003">
    <property type="protein sequence ID" value="KAK2572828.1"/>
    <property type="molecule type" value="Genomic_DNA"/>
</dbReference>
<dbReference type="Pfam" id="PF26573">
    <property type="entry name" value="TPR_Epg5_2"/>
    <property type="match status" value="1"/>
</dbReference>
<sequence>MEAVKPRKKPRKKAKEAVSESPERNEVAEDLEGGIDKDRLTALQTSNVGESRENGRSAKPKAEDISANRTELLSASTEPLGTQENNFQCASSEFVGETSAANPSLNAEEAIMRAEKVSLGGKQDQLDSQNDLTENENGEGLENKEAITLNLSESTAMVRNTTPRDEACSDNEVKASSSQGSFMVESKFSDESPKIYQGGISAQTEITKETEFAAVTQKTEESHGASGSEVTFVEVDGVNATIQLTSDQEIKTSQMYPKLPSITSAAESSMREYETALEAFSEDHLKTLYFNPLLEQMEGFVEQFLRISVQDDHEFYELVNTYFRGRNALAIAFKEYQIVLAECEKRKEEVWITKDFSVAAQGKCLDQVTVTHNHAYQKVELNHTASKEIENLLGKLQKALHETLALQKYTCQLARLHVDTYIYDMLRNSHTFARVSTDTLVTELCPLEISQDSQDEVHKLRDCISVLFMFVRQPIKDEEFVLILNEWMEQLVAVLLRVASLADLVFLLNHMLRCPPGFSSQIAHFLQFPVPKFKTQGYNIVDEPYYWDNPLVHHFVAMLAALLQPIREREGFLHKLSQREKDETFRSISWTIVDEDGEAVEDEDPETSWMLIEENDLIAIFSQFPFDAIFKHLLKMDPNIPNDCLNESHYHVNLTSSRDIMRMLAFASCTVYMMGRAFSTYEKIRYRAFIKRVGRTIRQIVQYVLDHWSDYRSWRMNMCHDSADTAVPGDQYSLQRLQVEVDQFFLRAAYQIISAHRLGAWQFLADMPFRSVSSETLWKLFLVLHLDASKVDSVESIQRENAYKDNWRDILKSREGEFTDQLARISQSEAIFLLTTFANIATSREEEDKELIVAITLQVYKVSFIASQTRESCSKTGKHLLGTISCSHPFVISALLDGVSDTIKTIGKACVYLFSGLSVHLWHPTYKNMDCIKSWLLKADLSSPEHQLARYIISNLNWGQSGEPGGSDRLFLHQCWHRALAVSLVEVSALHLPNMPGGITHESFKEDTGLLKQVTHIATMSYNRMMHPNYEQQLYCWLWEAMLSLRLHAADLPTPVMQLAQRLPSGEELQDHEEESSGFCSLVKALSKETLVLSFENALTSMTHAINAGGQLACYAAIAMTSIGTSHDLFSASGLDYLTIIVNEKAYDAALRIVANVVPMFFSCPDRLVQESRFVSVIRCLSQLDNDNAGYAEKLLQATTVGKYCEKLVGIIQGHVQKFQGPGLAQRSLSVVEFWLMTLCSLPNWYRDVAVQFLLDNLIKIALRVERGLSVIEKRLMGEYEMLLKETGSQGVIASLLSLVTSNTNSAPVFWDIKAAPDYSYYAYCVLCMETQIEDSRGITAEMGKRLLKKPDATVDSVLKKVAKTLKLSWSPALSIYRWSSQAMVTDMDHPMLPLIWQRFFRLYLQRPVTQPGLAERTGVGYRFFEGHYSSALKKMKERLKATSQHHRSKSVETAADHDTLTDTNSDISKQFEQTKVLHEKLAGFYQTLVLWLDEPRLHDPSLFLASLPPPYDAPRLETLLKAEMEPWFDLLFMNKIDMEITESVSCWMRHALGSQKTPIEGRATGPWTDRNTVNTAASRIIRRMQTQPAPLPPPPVKRLEAILPHIAEATLMNKEKVANIVYSQIQAIVNQARKFCSHVCRHIALDLEYVELLPKMYSNEMSQVVVQVPCRSKFYRDTNQCRGPATLTIKFQAKRPNEIVIRNVAENRHGQEQVVQNFTQPCSSQLCEGAAYVESIITLLVNKSKASSERRTTEIITDIGTTLFYQFCGAMDESVMSYQPTMQFFTSCVEMLGKTFVMNNPSQTEQLLSAILEFSSVSMLLVPFFSPNDNPDAFTTMYRRILESTNNDLIFALLTKFELPKWLSSQSSNLIERSSLTSAVFEALNGVDYEPAEDKKLILGVYLRHLTIMLVYNFPEQYSDSLRLLCEGSSKRSLCLDVWDRFLTCIGCVPTSENQQESSSKEFLGDEQVLETLVWLTKYFSGQRAELGGHVTGGLYTMWRPYIKQLSLVLGFMCQQIVVRRAAVVFANSGEGLDAVLTELWTLICRVFEPWICAQDSPIPGNDPVAPWNESEMSQASDMVTLFTDTLGCLQTHLNAPYSSTSTMNMFWSFFVTSLAKPGVPEFVLRVFNAKFYSLPWQSFLPTLHNLELMVQSYTVCKNSFKFLGLVFPLMDWSKIISIYCESQTAEAVSRLHSSLFHLLVVFANEQSLDIQGMKALLDSALAFPWHYLDGRSFEEVVSWQISHGKAELIIDEKSSIWCALRLIRAAASIVTAEDGSMQPTRPDTAVKRSSYVRCVASLLSECSKDTKLKPQAFCPAILFVLEDIQSVAGSGVDPASTASEVCMMISEQLNLLNNCSPVGDVPKVILDFTLQFIRDTSCTMLVLASIPAACRTLASIQFMVSVLESGIESFFAKHSSQYLMHSQANPDGGWEVIVPSVAVPELAQDEFVQECVRQGAILTLYTNILLKLSSCESPVQEMNIINDIVSWCNRIKLRRESETKMTLLWHKILRLAVRQVYYATGPLRDLAKQLSFLAASLHSLGEDKASSGLLGAIGFGKKSQLSVKFRFLCRALEAFLLAQMPSNAPLRLEAKAPGYVREPRKAKQPAPGRRVVSSTPEAEQALTNLEILRSNKHYVGLAEQIVQAHSFIANPLHSLIEGPEFVTTLAQQLFPNEKALVIMVTSKNPL</sequence>
<dbReference type="GO" id="GO:0097352">
    <property type="term" value="P:autophagosome maturation"/>
    <property type="evidence" value="ECO:0007669"/>
    <property type="project" value="TreeGrafter"/>
</dbReference>
<protein>
    <submittedName>
        <fullName evidence="6">Ectopic P granules protein 5-like protein</fullName>
    </submittedName>
</protein>
<dbReference type="Proteomes" id="UP001249851">
    <property type="component" value="Unassembled WGS sequence"/>
</dbReference>
<reference evidence="6" key="1">
    <citation type="journal article" date="2023" name="G3 (Bethesda)">
        <title>Whole genome assembly and annotation of the endangered Caribbean coral Acropora cervicornis.</title>
        <authorList>
            <person name="Selwyn J.D."/>
            <person name="Vollmer S.V."/>
        </authorList>
    </citation>
    <scope>NUCLEOTIDE SEQUENCE</scope>
    <source>
        <strain evidence="6">K2</strain>
    </source>
</reference>
<feature type="compositionally biased region" description="Basic and acidic residues" evidence="3">
    <location>
        <begin position="50"/>
        <end position="66"/>
    </location>
</feature>
<gene>
    <name evidence="6" type="ORF">P5673_001825</name>
</gene>
<evidence type="ECO:0000313" key="7">
    <source>
        <dbReference type="Proteomes" id="UP001249851"/>
    </source>
</evidence>
<dbReference type="InterPro" id="IPR051436">
    <property type="entry name" value="Autophagy-related_EPG5"/>
</dbReference>
<evidence type="ECO:0000313" key="6">
    <source>
        <dbReference type="EMBL" id="KAK2572828.1"/>
    </source>
</evidence>
<dbReference type="PANTHER" id="PTHR31139">
    <property type="entry name" value="ECTOPIC P GRANULES PROTEIN 5 HOMOLOG"/>
    <property type="match status" value="1"/>
</dbReference>
<feature type="region of interest" description="Disordered" evidence="3">
    <location>
        <begin position="1"/>
        <end position="84"/>
    </location>
</feature>
<proteinExistence type="inferred from homology"/>
<organism evidence="6 7">
    <name type="scientific">Acropora cervicornis</name>
    <name type="common">Staghorn coral</name>
    <dbReference type="NCBI Taxonomy" id="6130"/>
    <lineage>
        <taxon>Eukaryota</taxon>
        <taxon>Metazoa</taxon>
        <taxon>Cnidaria</taxon>
        <taxon>Anthozoa</taxon>
        <taxon>Hexacorallia</taxon>
        <taxon>Scleractinia</taxon>
        <taxon>Astrocoeniina</taxon>
        <taxon>Acroporidae</taxon>
        <taxon>Acropora</taxon>
    </lineage>
</organism>
<comment type="caution">
    <text evidence="6">The sequence shown here is derived from an EMBL/GenBank/DDBJ whole genome shotgun (WGS) entry which is preliminary data.</text>
</comment>
<feature type="compositionally biased region" description="Polar residues" evidence="3">
    <location>
        <begin position="67"/>
        <end position="84"/>
    </location>
</feature>
<feature type="domain" description="Epg5-like central TPR repeats" evidence="4">
    <location>
        <begin position="1800"/>
        <end position="2174"/>
    </location>
</feature>
<name>A0AAD9R4Q7_ACRCE</name>
<dbReference type="GO" id="GO:0005737">
    <property type="term" value="C:cytoplasm"/>
    <property type="evidence" value="ECO:0007669"/>
    <property type="project" value="TreeGrafter"/>
</dbReference>
<feature type="region of interest" description="Disordered" evidence="3">
    <location>
        <begin position="118"/>
        <end position="143"/>
    </location>
</feature>
<dbReference type="Pfam" id="PF26106">
    <property type="entry name" value="TPR_Epg5_C"/>
    <property type="match status" value="1"/>
</dbReference>